<sequence>MSGSPVEPAPLFYINKIDLYDIIKLSVMMSGVVNTGVSFSSPHLIQRILGLEHPRIL</sequence>
<dbReference type="EMBL" id="AP012157">
    <property type="protein sequence ID" value="BAK14670.1"/>
    <property type="molecule type" value="Genomic_DNA"/>
</dbReference>
<name>F2F4D6_SOLSS</name>
<protein>
    <submittedName>
        <fullName evidence="1">Uncharacterized protein</fullName>
    </submittedName>
</protein>
<reference evidence="2" key="1">
    <citation type="submission" date="2011-04" db="EMBL/GenBank/DDBJ databases">
        <title>Genome sequence of Solibacillus silvestris StLB046.</title>
        <authorList>
            <person name="Morohoshi T."/>
            <person name="Someya N."/>
            <person name="Ikeda T."/>
        </authorList>
    </citation>
    <scope>NUCLEOTIDE SEQUENCE [LARGE SCALE GENOMIC DNA]</scope>
    <source>
        <strain evidence="2">StLB046</strain>
    </source>
</reference>
<dbReference type="AlphaFoldDB" id="F2F4D6"/>
<evidence type="ECO:0000313" key="2">
    <source>
        <dbReference type="Proteomes" id="UP000006691"/>
    </source>
</evidence>
<organism evidence="1 2">
    <name type="scientific">Solibacillus silvestris (strain StLB046)</name>
    <name type="common">Bacillus silvestris</name>
    <dbReference type="NCBI Taxonomy" id="1002809"/>
    <lineage>
        <taxon>Bacteria</taxon>
        <taxon>Bacillati</taxon>
        <taxon>Bacillota</taxon>
        <taxon>Bacilli</taxon>
        <taxon>Bacillales</taxon>
        <taxon>Caryophanaceae</taxon>
        <taxon>Solibacillus</taxon>
    </lineage>
</organism>
<dbReference type="STRING" id="1002809.SSIL_0247"/>
<accession>F2F4D6</accession>
<dbReference type="Proteomes" id="UP000006691">
    <property type="component" value="Chromosome"/>
</dbReference>
<keyword evidence="2" id="KW-1185">Reference proteome</keyword>
<gene>
    <name evidence="1" type="ordered locus">SSIL_0247</name>
</gene>
<dbReference type="KEGG" id="siv:SSIL_0247"/>
<reference evidence="1 2" key="2">
    <citation type="journal article" date="2012" name="J. Biosci. Bioeng.">
        <title>Complete genome sequence and characterization of the N-acylhomoserine lactone-degrading gene of the potato leaf-associated Solibacillus silvestris.</title>
        <authorList>
            <person name="Morohoshi T."/>
            <person name="Tominaga Y."/>
            <person name="Someya N."/>
            <person name="Ikeda T."/>
        </authorList>
    </citation>
    <scope>NUCLEOTIDE SEQUENCE [LARGE SCALE GENOMIC DNA]</scope>
    <source>
        <strain evidence="1 2">StLB046</strain>
    </source>
</reference>
<proteinExistence type="predicted"/>
<dbReference type="HOGENOM" id="CLU_2994337_0_0_9"/>
<evidence type="ECO:0000313" key="1">
    <source>
        <dbReference type="EMBL" id="BAK14670.1"/>
    </source>
</evidence>